<protein>
    <submittedName>
        <fullName evidence="2">Uncharacterized protein</fullName>
    </submittedName>
</protein>
<keyword evidence="1" id="KW-0472">Membrane</keyword>
<feature type="transmembrane region" description="Helical" evidence="1">
    <location>
        <begin position="6"/>
        <end position="25"/>
    </location>
</feature>
<sequence length="59" mass="6687">MLTNVIYLISLLPSIVIGCGITTHIEVSHRAQDLWLHQPTYRNYILQHQDALQGGSPYP</sequence>
<dbReference type="Proteomes" id="UP000663881">
    <property type="component" value="Unassembled WGS sequence"/>
</dbReference>
<proteinExistence type="predicted"/>
<keyword evidence="1" id="KW-1133">Transmembrane helix</keyword>
<feature type="non-terminal residue" evidence="2">
    <location>
        <position position="59"/>
    </location>
</feature>
<organism evidence="2 3">
    <name type="scientific">Adineta steineri</name>
    <dbReference type="NCBI Taxonomy" id="433720"/>
    <lineage>
        <taxon>Eukaryota</taxon>
        <taxon>Metazoa</taxon>
        <taxon>Spiralia</taxon>
        <taxon>Gnathifera</taxon>
        <taxon>Rotifera</taxon>
        <taxon>Eurotatoria</taxon>
        <taxon>Bdelloidea</taxon>
        <taxon>Adinetida</taxon>
        <taxon>Adinetidae</taxon>
        <taxon>Adineta</taxon>
    </lineage>
</organism>
<dbReference type="AlphaFoldDB" id="A0A820E3C2"/>
<evidence type="ECO:0000313" key="3">
    <source>
        <dbReference type="Proteomes" id="UP000663881"/>
    </source>
</evidence>
<keyword evidence="1" id="KW-0812">Transmembrane</keyword>
<reference evidence="2" key="1">
    <citation type="submission" date="2021-02" db="EMBL/GenBank/DDBJ databases">
        <authorList>
            <person name="Nowell W R."/>
        </authorList>
    </citation>
    <scope>NUCLEOTIDE SEQUENCE</scope>
</reference>
<gene>
    <name evidence="2" type="ORF">OKA104_LOCUS43135</name>
</gene>
<comment type="caution">
    <text evidence="2">The sequence shown here is derived from an EMBL/GenBank/DDBJ whole genome shotgun (WGS) entry which is preliminary data.</text>
</comment>
<name>A0A820E3C2_9BILA</name>
<accession>A0A820E3C2</accession>
<evidence type="ECO:0000256" key="1">
    <source>
        <dbReference type="SAM" id="Phobius"/>
    </source>
</evidence>
<evidence type="ECO:0000313" key="2">
    <source>
        <dbReference type="EMBL" id="CAF4242132.1"/>
    </source>
</evidence>
<dbReference type="EMBL" id="CAJOAY010011780">
    <property type="protein sequence ID" value="CAF4242132.1"/>
    <property type="molecule type" value="Genomic_DNA"/>
</dbReference>